<protein>
    <submittedName>
        <fullName evidence="4">Cobalt-precorrin-6A reductase</fullName>
        <ecNumber evidence="4">1.3.1.106</ecNumber>
    </submittedName>
</protein>
<dbReference type="PROSITE" id="PS51014">
    <property type="entry name" value="COBK_CBIJ"/>
    <property type="match status" value="1"/>
</dbReference>
<gene>
    <name evidence="4" type="ORF">ACJDUH_11190</name>
</gene>
<dbReference type="Proteomes" id="UP001623661">
    <property type="component" value="Unassembled WGS sequence"/>
</dbReference>
<keyword evidence="5" id="KW-1185">Reference proteome</keyword>
<dbReference type="NCBIfam" id="TIGR00715">
    <property type="entry name" value="precor6x_red"/>
    <property type="match status" value="1"/>
</dbReference>
<comment type="pathway">
    <text evidence="1">Cofactor biosynthesis; adenosylcobalamin biosynthesis.</text>
</comment>
<evidence type="ECO:0000313" key="5">
    <source>
        <dbReference type="Proteomes" id="UP001623661"/>
    </source>
</evidence>
<dbReference type="EC" id="1.3.1.106" evidence="4"/>
<dbReference type="Pfam" id="PF02571">
    <property type="entry name" value="CbiJ"/>
    <property type="match status" value="1"/>
</dbReference>
<dbReference type="EMBL" id="JBJHZY010000002">
    <property type="protein sequence ID" value="MFL0268655.1"/>
    <property type="molecule type" value="Genomic_DNA"/>
</dbReference>
<keyword evidence="2" id="KW-0169">Cobalamin biosynthesis</keyword>
<dbReference type="PANTHER" id="PTHR36925">
    <property type="entry name" value="COBALT-PRECORRIN-6A REDUCTASE"/>
    <property type="match status" value="1"/>
</dbReference>
<evidence type="ECO:0000256" key="1">
    <source>
        <dbReference type="ARBA" id="ARBA00004953"/>
    </source>
</evidence>
<comment type="caution">
    <text evidence="4">The sequence shown here is derived from an EMBL/GenBank/DDBJ whole genome shotgun (WGS) entry which is preliminary data.</text>
</comment>
<evidence type="ECO:0000256" key="3">
    <source>
        <dbReference type="ARBA" id="ARBA00023002"/>
    </source>
</evidence>
<sequence>MIGLILGTSEGKKILALLNKFTEDIFVSTATEYGGELLKEYRYKILNTKPLNLEDLVECLKSNDITLLVDASHPFAIVVTQNAIEACSRLNIEYLRYERPAVADNCEGEVIKVKNYEELKEKLSMVEGTILNTTGSRNIEKFIEMKLKNRIVHRVLPSVKVMEKCFSLGIKTEDIVAIKGPISYELNLSFLKEYDAKAIVLKDSGLQGGTYEKLKAAADSKIKAFVIERDEVVYNKVFYKEEELVRYIEEKLNLKFNDKSKRC</sequence>
<evidence type="ECO:0000313" key="4">
    <source>
        <dbReference type="EMBL" id="MFL0268655.1"/>
    </source>
</evidence>
<dbReference type="InterPro" id="IPR003723">
    <property type="entry name" value="Precorrin-6x_reduct"/>
</dbReference>
<proteinExistence type="predicted"/>
<dbReference type="NCBIfam" id="NF005970">
    <property type="entry name" value="PRK08057.1-4"/>
    <property type="match status" value="1"/>
</dbReference>
<dbReference type="GO" id="GO:0016491">
    <property type="term" value="F:oxidoreductase activity"/>
    <property type="evidence" value="ECO:0007669"/>
    <property type="project" value="UniProtKB-KW"/>
</dbReference>
<keyword evidence="3 4" id="KW-0560">Oxidoreductase</keyword>
<reference evidence="4 5" key="1">
    <citation type="submission" date="2024-11" db="EMBL/GenBank/DDBJ databases">
        <authorList>
            <person name="Heng Y.C."/>
            <person name="Lim A.C.H."/>
            <person name="Lee J.K.Y."/>
            <person name="Kittelmann S."/>
        </authorList>
    </citation>
    <scope>NUCLEOTIDE SEQUENCE [LARGE SCALE GENOMIC DNA]</scope>
    <source>
        <strain evidence="4 5">WILCCON 0202</strain>
    </source>
</reference>
<name>A0ABW8TT56_9CLOT</name>
<organism evidence="4 5">
    <name type="scientific">Candidatus Clostridium radicumherbarum</name>
    <dbReference type="NCBI Taxonomy" id="3381662"/>
    <lineage>
        <taxon>Bacteria</taxon>
        <taxon>Bacillati</taxon>
        <taxon>Bacillota</taxon>
        <taxon>Clostridia</taxon>
        <taxon>Eubacteriales</taxon>
        <taxon>Clostridiaceae</taxon>
        <taxon>Clostridium</taxon>
    </lineage>
</organism>
<dbReference type="RefSeq" id="WP_406765281.1">
    <property type="nucleotide sequence ID" value="NZ_JBJHZY010000002.1"/>
</dbReference>
<accession>A0ABW8TT56</accession>
<dbReference type="PANTHER" id="PTHR36925:SF1">
    <property type="entry name" value="COBALT-PRECORRIN-6A REDUCTASE"/>
    <property type="match status" value="1"/>
</dbReference>
<evidence type="ECO:0000256" key="2">
    <source>
        <dbReference type="ARBA" id="ARBA00022573"/>
    </source>
</evidence>